<keyword evidence="1" id="KW-0732">Signal</keyword>
<dbReference type="Proteomes" id="UP000006683">
    <property type="component" value="Chromosome"/>
</dbReference>
<feature type="chain" id="PRO_5003151184" description="Outer membrane protein beta-barrel domain-containing protein" evidence="1">
    <location>
        <begin position="20"/>
        <end position="128"/>
    </location>
</feature>
<dbReference type="RefSeq" id="WP_013346857.1">
    <property type="nucleotide sequence ID" value="NC_014541.1"/>
</dbReference>
<keyword evidence="3" id="KW-1185">Reference proteome</keyword>
<sequence>MKRILMLLGLLSLPLSAQAAHGVAVGYQVGTESAVAIGVGRWDLSVGTERFVVNVDRRFHTKEFPALYFGLGGQVSEDSNAPVGLRTKVGLSARADMVELFGEVVPNVTFGDAGDVDVDYALGLRIWF</sequence>
<evidence type="ECO:0000256" key="1">
    <source>
        <dbReference type="SAM" id="SignalP"/>
    </source>
</evidence>
<dbReference type="STRING" id="550540.Fbal_3353"/>
<proteinExistence type="predicted"/>
<dbReference type="EMBL" id="CP002209">
    <property type="protein sequence ID" value="ADN77551.1"/>
    <property type="molecule type" value="Genomic_DNA"/>
</dbReference>
<dbReference type="HOGENOM" id="CLU_1956337_0_0_6"/>
<evidence type="ECO:0008006" key="4">
    <source>
        <dbReference type="Google" id="ProtNLM"/>
    </source>
</evidence>
<accession>E1SLK0</accession>
<gene>
    <name evidence="2" type="ordered locus">Fbal_3353</name>
</gene>
<dbReference type="OrthoDB" id="6399882at2"/>
<dbReference type="GeneID" id="67183568"/>
<feature type="signal peptide" evidence="1">
    <location>
        <begin position="1"/>
        <end position="19"/>
    </location>
</feature>
<dbReference type="KEGG" id="fbl:Fbal_3353"/>
<dbReference type="AlphaFoldDB" id="E1SLK0"/>
<organism evidence="2 3">
    <name type="scientific">Ferrimonas balearica (strain DSM 9799 / CCM 4581 / KCTC 23876 / PAT)</name>
    <dbReference type="NCBI Taxonomy" id="550540"/>
    <lineage>
        <taxon>Bacteria</taxon>
        <taxon>Pseudomonadati</taxon>
        <taxon>Pseudomonadota</taxon>
        <taxon>Gammaproteobacteria</taxon>
        <taxon>Alteromonadales</taxon>
        <taxon>Ferrimonadaceae</taxon>
        <taxon>Ferrimonas</taxon>
    </lineage>
</organism>
<evidence type="ECO:0000313" key="3">
    <source>
        <dbReference type="Proteomes" id="UP000006683"/>
    </source>
</evidence>
<reference evidence="2 3" key="1">
    <citation type="journal article" date="2010" name="Stand. Genomic Sci.">
        <title>Complete genome sequence of Ferrimonas balearica type strain (PAT).</title>
        <authorList>
            <person name="Nolan M."/>
            <person name="Sikorski J."/>
            <person name="Davenport K."/>
            <person name="Lucas S."/>
            <person name="Glavina Del Rio T."/>
            <person name="Tice H."/>
            <person name="Cheng J."/>
            <person name="Goodwin L."/>
            <person name="Pitluck S."/>
            <person name="Liolios K."/>
            <person name="Ivanova N."/>
            <person name="Mavromatis K."/>
            <person name="Ovchinnikova G."/>
            <person name="Pati A."/>
            <person name="Chen A."/>
            <person name="Palaniappan K."/>
            <person name="Land M."/>
            <person name="Hauser L."/>
            <person name="Chang Y."/>
            <person name="Jeffries C."/>
            <person name="Tapia R."/>
            <person name="Brettin T."/>
            <person name="Detter J."/>
            <person name="Han C."/>
            <person name="Yasawong M."/>
            <person name="Rohde M."/>
            <person name="Tindall B."/>
            <person name="Goker M."/>
            <person name="Woyke T."/>
            <person name="Bristow J."/>
            <person name="Eisen J."/>
            <person name="Markowitz V."/>
            <person name="Hugenholtz P."/>
            <person name="Kyrpides N."/>
            <person name="Klenk H."/>
            <person name="Lapidus A."/>
        </authorList>
    </citation>
    <scope>NUCLEOTIDE SEQUENCE [LARGE SCALE GENOMIC DNA]</scope>
    <source>
        <strain evidence="3">DSM 9799 / CCM 4581 / KCTC 23876 / PAT</strain>
    </source>
</reference>
<evidence type="ECO:0000313" key="2">
    <source>
        <dbReference type="EMBL" id="ADN77551.1"/>
    </source>
</evidence>
<protein>
    <recommendedName>
        <fullName evidence="4">Outer membrane protein beta-barrel domain-containing protein</fullName>
    </recommendedName>
</protein>
<name>E1SLK0_FERBD</name>